<gene>
    <name evidence="2" type="ORF">C7I84_11080</name>
</gene>
<dbReference type="Pfam" id="PF05685">
    <property type="entry name" value="Uma2"/>
    <property type="match status" value="1"/>
</dbReference>
<dbReference type="PANTHER" id="PTHR35400:SF1">
    <property type="entry name" value="SLR1083 PROTEIN"/>
    <property type="match status" value="1"/>
</dbReference>
<dbReference type="Proteomes" id="UP000241229">
    <property type="component" value="Unassembled WGS sequence"/>
</dbReference>
<evidence type="ECO:0000259" key="1">
    <source>
        <dbReference type="Pfam" id="PF05685"/>
    </source>
</evidence>
<sequence>MNERFHLDMVWPATTQAADGMPRRPWSVAEIEAMVAAGIIDEDERFELIGGEVVPMSPKGARHEHVKGEINAHLQRIISNDLRALQETTLRLDEIAFLEPDFCVFPRAVTIEQLRGHNVLIAIEVADTSLRYDLGRKIGVYAAYGIPEVWVIDANTLVTHVHRRLGAQGYADIFQAGPAETLQAVRAPSITMCLEQLGLTSL</sequence>
<dbReference type="InterPro" id="IPR008538">
    <property type="entry name" value="Uma2"/>
</dbReference>
<reference evidence="2 3" key="1">
    <citation type="submission" date="2018-03" db="EMBL/GenBank/DDBJ databases">
        <title>The draft genome of Mesorhizobium sp. 6GN-30.</title>
        <authorList>
            <person name="Liu L."/>
            <person name="Li L."/>
            <person name="Wang T."/>
            <person name="Zhang X."/>
            <person name="Liang L."/>
        </authorList>
    </citation>
    <scope>NUCLEOTIDE SEQUENCE [LARGE SCALE GENOMIC DNA]</scope>
    <source>
        <strain evidence="2 3">6GN30</strain>
    </source>
</reference>
<evidence type="ECO:0000313" key="3">
    <source>
        <dbReference type="Proteomes" id="UP000241229"/>
    </source>
</evidence>
<organism evidence="2 3">
    <name type="scientific">Kumtagia ephedrae</name>
    <dbReference type="NCBI Taxonomy" id="2116701"/>
    <lineage>
        <taxon>Bacteria</taxon>
        <taxon>Pseudomonadati</taxon>
        <taxon>Pseudomonadota</taxon>
        <taxon>Alphaproteobacteria</taxon>
        <taxon>Hyphomicrobiales</taxon>
        <taxon>Phyllobacteriaceae</taxon>
        <taxon>Kumtagia</taxon>
    </lineage>
</organism>
<dbReference type="OrthoDB" id="196625at2"/>
<feature type="domain" description="Putative restriction endonuclease" evidence="1">
    <location>
        <begin position="40"/>
        <end position="183"/>
    </location>
</feature>
<dbReference type="InterPro" id="IPR012296">
    <property type="entry name" value="Nuclease_put_TT1808"/>
</dbReference>
<accession>A0A2P7SDD7</accession>
<dbReference type="SUPFAM" id="SSF52980">
    <property type="entry name" value="Restriction endonuclease-like"/>
    <property type="match status" value="1"/>
</dbReference>
<comment type="caution">
    <text evidence="2">The sequence shown here is derived from an EMBL/GenBank/DDBJ whole genome shotgun (WGS) entry which is preliminary data.</text>
</comment>
<protein>
    <recommendedName>
        <fullName evidence="1">Putative restriction endonuclease domain-containing protein</fullName>
    </recommendedName>
</protein>
<evidence type="ECO:0000313" key="2">
    <source>
        <dbReference type="EMBL" id="PSJ60514.1"/>
    </source>
</evidence>
<dbReference type="EMBL" id="PXYK01000009">
    <property type="protein sequence ID" value="PSJ60514.1"/>
    <property type="molecule type" value="Genomic_DNA"/>
</dbReference>
<dbReference type="Gene3D" id="3.90.1570.10">
    <property type="entry name" value="tt1808, chain A"/>
    <property type="match status" value="1"/>
</dbReference>
<dbReference type="InterPro" id="IPR011335">
    <property type="entry name" value="Restrct_endonuc-II-like"/>
</dbReference>
<name>A0A2P7SDD7_9HYPH</name>
<dbReference type="AlphaFoldDB" id="A0A2P7SDD7"/>
<keyword evidence="3" id="KW-1185">Reference proteome</keyword>
<dbReference type="RefSeq" id="WP_106772240.1">
    <property type="nucleotide sequence ID" value="NZ_PXYK01000009.1"/>
</dbReference>
<dbReference type="PANTHER" id="PTHR35400">
    <property type="entry name" value="SLR1083 PROTEIN"/>
    <property type="match status" value="1"/>
</dbReference>
<dbReference type="CDD" id="cd06260">
    <property type="entry name" value="DUF820-like"/>
    <property type="match status" value="1"/>
</dbReference>
<proteinExistence type="predicted"/>